<evidence type="ECO:0000256" key="2">
    <source>
        <dbReference type="ARBA" id="ARBA00012438"/>
    </source>
</evidence>
<dbReference type="Gene3D" id="1.10.287.130">
    <property type="match status" value="1"/>
</dbReference>
<keyword evidence="8" id="KW-0808">Transferase</keyword>
<dbReference type="PROSITE" id="PS50110">
    <property type="entry name" value="RESPONSE_REGULATORY"/>
    <property type="match status" value="1"/>
</dbReference>
<evidence type="ECO:0000256" key="3">
    <source>
        <dbReference type="ARBA" id="ARBA00022553"/>
    </source>
</evidence>
<sequence>MMYAVHALLKALWRLEKENETLRSALSGTQHAAQARPLGGLPYAEVALRPGAGEQTGGEAGKQADTSPEMGRDLYVSHVSDALLELAGMTAPLKDPADIFTAVPWQLALLCTQSTPVLVSIPLRIRTAQGGSLPVLAMPLPLPHHDSAASRTSWRFMVLPVDGVPCEDGINLTRAMADNMIDMLWAKDTKGRYLFANRAICEKLLCCDGIDPLGRDDIYFARRQRALGWQHTFGELCLNSDDIVLLSQKPGRFVEDGLVQNKYLALEVQKSPLYDPRGVLIGTVGTGRDITRQKEAEEALRRSEHRFGMVLRATSDIIWAYDIAKDTMTCGKMDSPDPFRAMQECHCLPVHHEELKDIKDHVSRFFREGGDNLQHEFNLTAHDGNTIWLLSRGRVMEFDEKGAPLLAVGSHTDITELKTAQVAAEAAAKAKSAFLATMSHEIRTPLNGVLGMLQILGNEITDPKPLRLTRTALDSGRKLLAIINDILDFSTIDAGAAPLDHAPLRIRETVNSVLANFSEEVRQKGLTLTAVVDRAVPDVLVGDESRIRQILFNLVGNAVKFTREGSVRVDVLLLTAPADEEARLLVTVEDTGIGMEAEMLPRIFDPFFQVDGTYRRRYQGTGLGLGIVRSLVSMMNGNISVESTPGVGTTICCSLLLRKAQQQEQPAGGQEQEIPALPPARILLAEDEEVNRMAATYLLRKMGHTVTAATSGLHVIELLQDHEPDCILMDIQMPDMDGIETTKVIRGGQIAGLENIPIIALTAHAMKGDKEIFLAAGMDGYISKPIDAAELQRELYRILHTGKNKKPPHTKHDGTQE</sequence>
<dbReference type="EC" id="2.7.13.3" evidence="2"/>
<dbReference type="CDD" id="cd17546">
    <property type="entry name" value="REC_hyHK_CKI1_RcsC-like"/>
    <property type="match status" value="1"/>
</dbReference>
<proteinExistence type="predicted"/>
<dbReference type="InterPro" id="IPR004358">
    <property type="entry name" value="Sig_transdc_His_kin-like_C"/>
</dbReference>
<dbReference type="Gene3D" id="3.40.50.2300">
    <property type="match status" value="1"/>
</dbReference>
<evidence type="ECO:0000313" key="8">
    <source>
        <dbReference type="EMBL" id="ABB37058.2"/>
    </source>
</evidence>
<dbReference type="GO" id="GO:0000155">
    <property type="term" value="F:phosphorelay sensor kinase activity"/>
    <property type="evidence" value="ECO:0007669"/>
    <property type="project" value="InterPro"/>
</dbReference>
<dbReference type="CDD" id="cd00082">
    <property type="entry name" value="HisKA"/>
    <property type="match status" value="1"/>
</dbReference>
<organism evidence="8 9">
    <name type="scientific">Oleidesulfovibrio alaskensis (strain ATCC BAA-1058 / DSM 17464 / G20)</name>
    <name type="common">Desulfovibrio alaskensis</name>
    <dbReference type="NCBI Taxonomy" id="207559"/>
    <lineage>
        <taxon>Bacteria</taxon>
        <taxon>Pseudomonadati</taxon>
        <taxon>Thermodesulfobacteriota</taxon>
        <taxon>Desulfovibrionia</taxon>
        <taxon>Desulfovibrionales</taxon>
        <taxon>Desulfovibrionaceae</taxon>
        <taxon>Oleidesulfovibrio</taxon>
    </lineage>
</organism>
<evidence type="ECO:0000259" key="7">
    <source>
        <dbReference type="PROSITE" id="PS50113"/>
    </source>
</evidence>
<keyword evidence="8" id="KW-0418">Kinase</keyword>
<dbReference type="Gene3D" id="3.30.565.10">
    <property type="entry name" value="Histidine kinase-like ATPase, C-terminal domain"/>
    <property type="match status" value="1"/>
</dbReference>
<dbReference type="AlphaFoldDB" id="Q316T8"/>
<evidence type="ECO:0000256" key="1">
    <source>
        <dbReference type="ARBA" id="ARBA00000085"/>
    </source>
</evidence>
<evidence type="ECO:0000259" key="6">
    <source>
        <dbReference type="PROSITE" id="PS50110"/>
    </source>
</evidence>
<protein>
    <recommendedName>
        <fullName evidence="2">histidine kinase</fullName>
        <ecNumber evidence="2">2.7.13.3</ecNumber>
    </recommendedName>
</protein>
<dbReference type="SUPFAM" id="SSF52172">
    <property type="entry name" value="CheY-like"/>
    <property type="match status" value="1"/>
</dbReference>
<dbReference type="eggNOG" id="COG2205">
    <property type="taxonomic scope" value="Bacteria"/>
</dbReference>
<dbReference type="InterPro" id="IPR001789">
    <property type="entry name" value="Sig_transdc_resp-reg_receiver"/>
</dbReference>
<dbReference type="Pfam" id="PF00512">
    <property type="entry name" value="HisKA"/>
    <property type="match status" value="1"/>
</dbReference>
<dbReference type="HOGENOM" id="CLU_000445_114_15_7"/>
<gene>
    <name evidence="8" type="ordered locus">Dde_0257</name>
</gene>
<feature type="modified residue" description="4-aspartylphosphate" evidence="4">
    <location>
        <position position="730"/>
    </location>
</feature>
<name>Q316T8_OLEA2</name>
<dbReference type="InterPro" id="IPR003594">
    <property type="entry name" value="HATPase_dom"/>
</dbReference>
<feature type="domain" description="PAC" evidence="7">
    <location>
        <begin position="373"/>
        <end position="426"/>
    </location>
</feature>
<dbReference type="SMART" id="SM00086">
    <property type="entry name" value="PAC"/>
    <property type="match status" value="2"/>
</dbReference>
<dbReference type="CDD" id="cd16922">
    <property type="entry name" value="HATPase_EvgS-ArcB-TorS-like"/>
    <property type="match status" value="1"/>
</dbReference>
<dbReference type="Pfam" id="PF00072">
    <property type="entry name" value="Response_reg"/>
    <property type="match status" value="1"/>
</dbReference>
<evidence type="ECO:0000313" key="9">
    <source>
        <dbReference type="Proteomes" id="UP000002710"/>
    </source>
</evidence>
<dbReference type="InterPro" id="IPR001610">
    <property type="entry name" value="PAC"/>
</dbReference>
<dbReference type="PROSITE" id="PS50109">
    <property type="entry name" value="HIS_KIN"/>
    <property type="match status" value="1"/>
</dbReference>
<keyword evidence="9" id="KW-1185">Reference proteome</keyword>
<dbReference type="PANTHER" id="PTHR45339">
    <property type="entry name" value="HYBRID SIGNAL TRANSDUCTION HISTIDINE KINASE J"/>
    <property type="match status" value="1"/>
</dbReference>
<dbReference type="SUPFAM" id="SSF55874">
    <property type="entry name" value="ATPase domain of HSP90 chaperone/DNA topoisomerase II/histidine kinase"/>
    <property type="match status" value="1"/>
</dbReference>
<dbReference type="Proteomes" id="UP000002710">
    <property type="component" value="Chromosome"/>
</dbReference>
<dbReference type="SMART" id="SM00387">
    <property type="entry name" value="HATPase_c"/>
    <property type="match status" value="1"/>
</dbReference>
<dbReference type="Pfam" id="PF02518">
    <property type="entry name" value="HATPase_c"/>
    <property type="match status" value="1"/>
</dbReference>
<dbReference type="STRING" id="207559.Dde_0257"/>
<dbReference type="SMART" id="SM00448">
    <property type="entry name" value="REC"/>
    <property type="match status" value="1"/>
</dbReference>
<dbReference type="SUPFAM" id="SSF47384">
    <property type="entry name" value="Homodimeric domain of signal transducing histidine kinase"/>
    <property type="match status" value="1"/>
</dbReference>
<dbReference type="FunFam" id="3.30.565.10:FF:000010">
    <property type="entry name" value="Sensor histidine kinase RcsC"/>
    <property type="match status" value="1"/>
</dbReference>
<dbReference type="Gene3D" id="3.30.450.20">
    <property type="entry name" value="PAS domain"/>
    <property type="match status" value="2"/>
</dbReference>
<dbReference type="InterPro" id="IPR003661">
    <property type="entry name" value="HisK_dim/P_dom"/>
</dbReference>
<reference evidence="8 9" key="1">
    <citation type="journal article" date="2011" name="J. Bacteriol.">
        <title>Complete genome sequence and updated annotation of Desulfovibrio alaskensis G20.</title>
        <authorList>
            <person name="Hauser L.J."/>
            <person name="Land M.L."/>
            <person name="Brown S.D."/>
            <person name="Larimer F."/>
            <person name="Keller K.L."/>
            <person name="Rapp-Giles B.J."/>
            <person name="Price M.N."/>
            <person name="Lin M."/>
            <person name="Bruce D.C."/>
            <person name="Detter J.C."/>
            <person name="Tapia R."/>
            <person name="Han C.S."/>
            <person name="Goodwin L.A."/>
            <person name="Cheng J.F."/>
            <person name="Pitluck S."/>
            <person name="Copeland A."/>
            <person name="Lucas S."/>
            <person name="Nolan M."/>
            <person name="Lapidus A.L."/>
            <person name="Palumbo A.V."/>
            <person name="Wall J.D."/>
        </authorList>
    </citation>
    <scope>NUCLEOTIDE SEQUENCE [LARGE SCALE GENOMIC DNA]</scope>
    <source>
        <strain evidence="9">ATCC BAA 1058 / DSM 17464 / G20</strain>
    </source>
</reference>
<dbReference type="InterPro" id="IPR011006">
    <property type="entry name" value="CheY-like_superfamily"/>
</dbReference>
<comment type="catalytic activity">
    <reaction evidence="1">
        <text>ATP + protein L-histidine = ADP + protein N-phospho-L-histidine.</text>
        <dbReference type="EC" id="2.7.13.3"/>
    </reaction>
</comment>
<dbReference type="InterPro" id="IPR036097">
    <property type="entry name" value="HisK_dim/P_sf"/>
</dbReference>
<evidence type="ECO:0000256" key="4">
    <source>
        <dbReference type="PROSITE-ProRule" id="PRU00169"/>
    </source>
</evidence>
<dbReference type="PRINTS" id="PR00344">
    <property type="entry name" value="BCTRLSENSOR"/>
</dbReference>
<dbReference type="KEGG" id="dde:Dde_0257"/>
<dbReference type="SUPFAM" id="SSF55785">
    <property type="entry name" value="PYP-like sensor domain (PAS domain)"/>
    <property type="match status" value="2"/>
</dbReference>
<keyword evidence="3 4" id="KW-0597">Phosphoprotein</keyword>
<dbReference type="InterPro" id="IPR035965">
    <property type="entry name" value="PAS-like_dom_sf"/>
</dbReference>
<dbReference type="PROSITE" id="PS50113">
    <property type="entry name" value="PAC"/>
    <property type="match status" value="2"/>
</dbReference>
<evidence type="ECO:0000259" key="5">
    <source>
        <dbReference type="PROSITE" id="PS50109"/>
    </source>
</evidence>
<feature type="domain" description="PAC" evidence="7">
    <location>
        <begin position="247"/>
        <end position="302"/>
    </location>
</feature>
<dbReference type="InterPro" id="IPR000700">
    <property type="entry name" value="PAS-assoc_C"/>
</dbReference>
<feature type="domain" description="Response regulatory" evidence="6">
    <location>
        <begin position="681"/>
        <end position="799"/>
    </location>
</feature>
<dbReference type="InterPro" id="IPR036890">
    <property type="entry name" value="HATPase_C_sf"/>
</dbReference>
<dbReference type="PANTHER" id="PTHR45339:SF6">
    <property type="entry name" value="SENSORY HISTIDINE PROTEIN KINASE"/>
    <property type="match status" value="1"/>
</dbReference>
<dbReference type="EMBL" id="CP000112">
    <property type="protein sequence ID" value="ABB37058.2"/>
    <property type="molecule type" value="Genomic_DNA"/>
</dbReference>
<feature type="domain" description="Histidine kinase" evidence="5">
    <location>
        <begin position="437"/>
        <end position="659"/>
    </location>
</feature>
<dbReference type="InterPro" id="IPR005467">
    <property type="entry name" value="His_kinase_dom"/>
</dbReference>
<accession>Q316T8</accession>
<dbReference type="SMART" id="SM00388">
    <property type="entry name" value="HisKA"/>
    <property type="match status" value="1"/>
</dbReference>
<dbReference type="RefSeq" id="WP_011366406.1">
    <property type="nucleotide sequence ID" value="NC_007519.1"/>
</dbReference>